<comment type="caution">
    <text evidence="1">The sequence shown here is derived from an EMBL/GenBank/DDBJ whole genome shotgun (WGS) entry which is preliminary data.</text>
</comment>
<dbReference type="RefSeq" id="WP_095654895.1">
    <property type="nucleotide sequence ID" value="NZ_NPOA01000004.1"/>
</dbReference>
<sequence length="172" mass="20031">MDVEWKMNGEIVIKLREDDLLDEDKRQKIAEFISEQLGFQVCDVKQTVERRINMGDWLTTGQMIDKLKVGERADSVKKFTGYNVTKTNRGIVFGDGEPLFMNSVALDIKWKITPVYVTFEEAMKALKEGKEKVFFHDGEWKAHVVYDEWIENSYVSGYTFEQLLTGNWTVED</sequence>
<keyword evidence="2" id="KW-1185">Reference proteome</keyword>
<evidence type="ECO:0000313" key="1">
    <source>
        <dbReference type="EMBL" id="PAV30293.1"/>
    </source>
</evidence>
<protein>
    <submittedName>
        <fullName evidence="1">Uncharacterized protein</fullName>
    </submittedName>
</protein>
<dbReference type="EMBL" id="NPOA01000004">
    <property type="protein sequence ID" value="PAV30293.1"/>
    <property type="molecule type" value="Genomic_DNA"/>
</dbReference>
<dbReference type="OrthoDB" id="2721971at2"/>
<name>A0A2A2IGS9_9BACI</name>
<proteinExistence type="predicted"/>
<organism evidence="1 2">
    <name type="scientific">Virgibacillus profundi</name>
    <dbReference type="NCBI Taxonomy" id="2024555"/>
    <lineage>
        <taxon>Bacteria</taxon>
        <taxon>Bacillati</taxon>
        <taxon>Bacillota</taxon>
        <taxon>Bacilli</taxon>
        <taxon>Bacillales</taxon>
        <taxon>Bacillaceae</taxon>
        <taxon>Virgibacillus</taxon>
    </lineage>
</organism>
<reference evidence="1 2" key="1">
    <citation type="submission" date="2017-08" db="EMBL/GenBank/DDBJ databases">
        <title>Virgibacillus indicus sp. nov. and Virgibacillus profoundi sp. nov, two moderately halophilic bacteria isolated from marine sediment by using the Microfluidic Streak Plate.</title>
        <authorList>
            <person name="Xu B."/>
            <person name="Hu B."/>
            <person name="Wang J."/>
            <person name="Zhu Y."/>
            <person name="Huang L."/>
            <person name="Du W."/>
            <person name="Huang Y."/>
        </authorList>
    </citation>
    <scope>NUCLEOTIDE SEQUENCE [LARGE SCALE GENOMIC DNA]</scope>
    <source>
        <strain evidence="1 2">IO3-P3-H5</strain>
    </source>
</reference>
<gene>
    <name evidence="1" type="ORF">CIL05_07435</name>
</gene>
<dbReference type="AlphaFoldDB" id="A0A2A2IGS9"/>
<accession>A0A2A2IGS9</accession>
<evidence type="ECO:0000313" key="2">
    <source>
        <dbReference type="Proteomes" id="UP000218887"/>
    </source>
</evidence>
<dbReference type="Proteomes" id="UP000218887">
    <property type="component" value="Unassembled WGS sequence"/>
</dbReference>